<dbReference type="Proteomes" id="UP001301012">
    <property type="component" value="Unassembled WGS sequence"/>
</dbReference>
<protein>
    <submittedName>
        <fullName evidence="2">SpoIVB peptidase S55 domain-containing protein</fullName>
    </submittedName>
</protein>
<dbReference type="Pfam" id="PF05580">
    <property type="entry name" value="Peptidase_S55"/>
    <property type="match status" value="1"/>
</dbReference>
<dbReference type="SUPFAM" id="SSF50156">
    <property type="entry name" value="PDZ domain-like"/>
    <property type="match status" value="1"/>
</dbReference>
<dbReference type="Gene3D" id="2.30.42.10">
    <property type="match status" value="1"/>
</dbReference>
<dbReference type="InterPro" id="IPR036034">
    <property type="entry name" value="PDZ_sf"/>
</dbReference>
<evidence type="ECO:0000313" key="3">
    <source>
        <dbReference type="Proteomes" id="UP001301012"/>
    </source>
</evidence>
<dbReference type="PROSITE" id="PS51494">
    <property type="entry name" value="SPOIVB"/>
    <property type="match status" value="1"/>
</dbReference>
<sequence length="345" mass="38284">MIKNIKNKKIVIIISVMSLLLISVKVIKGNYKELSTQVMVNNKEDEIKYVYPLGRVVGVKATTDGVLVVGYEEDNVEYIGGIQKGDNIVKINGKKINNEQDATNILNQLEKENVDVTFERNGKYNTQTIKIKKQYGKAKLGLWVRDKISGVGTVTFYDPGNSKFKAIGHAITDVDTNEFLKIKQGNIYNPISIEITKANDSKVGHIKGDFKTEKSIGDFNNNSNFGISGNMTGEINKNMQLVEVGKKESVSIGKASIIFEDKSRNATSYDIEIDSFVDDKKNDRNMIIEVVDEDLINYTGGIIQGMSGAPIIQNNKIVGAVTHVFKDNPKKGYGIFIDEMVELGK</sequence>
<reference evidence="2 3" key="1">
    <citation type="submission" date="2023-05" db="EMBL/GenBank/DDBJ databases">
        <title>Rombocin, a short stable natural nisin variant, displays selective antimicrobial activity against Listeria monocytogenes and employs dual mode of action to kill target bacterial strains.</title>
        <authorList>
            <person name="Wambui J."/>
            <person name="Stephan R."/>
            <person name="Kuipers O.P."/>
        </authorList>
    </citation>
    <scope>NUCLEOTIDE SEQUENCE [LARGE SCALE GENOMIC DNA]</scope>
    <source>
        <strain evidence="2 3">RC002</strain>
    </source>
</reference>
<dbReference type="SUPFAM" id="SSF50494">
    <property type="entry name" value="Trypsin-like serine proteases"/>
    <property type="match status" value="1"/>
</dbReference>
<gene>
    <name evidence="2" type="ORF">QOZ84_06425</name>
</gene>
<proteinExistence type="predicted"/>
<comment type="caution">
    <text evidence="2">The sequence shown here is derived from an EMBL/GenBank/DDBJ whole genome shotgun (WGS) entry which is preliminary data.</text>
</comment>
<evidence type="ECO:0000259" key="1">
    <source>
        <dbReference type="PROSITE" id="PS51494"/>
    </source>
</evidence>
<accession>A0ABT7E8B6</accession>
<dbReference type="InterPro" id="IPR009003">
    <property type="entry name" value="Peptidase_S1_PA"/>
</dbReference>
<dbReference type="RefSeq" id="WP_284132133.1">
    <property type="nucleotide sequence ID" value="NZ_JASKYM010000002.1"/>
</dbReference>
<feature type="domain" description="Peptidase S55" evidence="1">
    <location>
        <begin position="122"/>
        <end position="345"/>
    </location>
</feature>
<dbReference type="EMBL" id="JASKYM010000002">
    <property type="protein sequence ID" value="MDK2563177.1"/>
    <property type="molecule type" value="Genomic_DNA"/>
</dbReference>
<name>A0ABT7E8B6_9FIRM</name>
<dbReference type="InterPro" id="IPR008763">
    <property type="entry name" value="Peptidase_S55"/>
</dbReference>
<keyword evidence="3" id="KW-1185">Reference proteome</keyword>
<evidence type="ECO:0000313" key="2">
    <source>
        <dbReference type="EMBL" id="MDK2563177.1"/>
    </source>
</evidence>
<organism evidence="2 3">
    <name type="scientific">Romboutsia sedimentorum</name>
    <dbReference type="NCBI Taxonomy" id="1368474"/>
    <lineage>
        <taxon>Bacteria</taxon>
        <taxon>Bacillati</taxon>
        <taxon>Bacillota</taxon>
        <taxon>Clostridia</taxon>
        <taxon>Peptostreptococcales</taxon>
        <taxon>Peptostreptococcaceae</taxon>
        <taxon>Romboutsia</taxon>
    </lineage>
</organism>